<sequence length="133" mass="14232">MSGERDLGRLLSGLTPVLDADTYVFACVPAGTDTAHFSLLMQFTEEEGETLILTEETAKKEGLAYEFPCRRITLSVHSALDAAGLMAAVSAALAAKDIPVNPVAGYYHDHLFVPDARADEAMEILKSLTSSPC</sequence>
<dbReference type="SUPFAM" id="SSF55021">
    <property type="entry name" value="ACT-like"/>
    <property type="match status" value="2"/>
</dbReference>
<keyword evidence="3" id="KW-1185">Reference proteome</keyword>
<dbReference type="Pfam" id="PF10000">
    <property type="entry name" value="ACT_3"/>
    <property type="match status" value="1"/>
</dbReference>
<dbReference type="Proteomes" id="UP000264589">
    <property type="component" value="Unassembled WGS sequence"/>
</dbReference>
<dbReference type="InterPro" id="IPR018717">
    <property type="entry name" value="DUF2241"/>
</dbReference>
<name>A0A371RJQ7_9PROT</name>
<dbReference type="OrthoDB" id="517867at2"/>
<proteinExistence type="predicted"/>
<dbReference type="RefSeq" id="WP_116392313.1">
    <property type="nucleotide sequence ID" value="NZ_QUQO01000001.1"/>
</dbReference>
<evidence type="ECO:0000313" key="2">
    <source>
        <dbReference type="EMBL" id="RFB05680.1"/>
    </source>
</evidence>
<dbReference type="PANTHER" id="PTHR39199">
    <property type="entry name" value="BLR5128 PROTEIN"/>
    <property type="match status" value="1"/>
</dbReference>
<reference evidence="2 3" key="1">
    <citation type="submission" date="2018-08" db="EMBL/GenBank/DDBJ databases">
        <title>Parvularcula sp. SM1705, isolated from surface water of the South Sea China.</title>
        <authorList>
            <person name="Sun L."/>
        </authorList>
    </citation>
    <scope>NUCLEOTIDE SEQUENCE [LARGE SCALE GENOMIC DNA]</scope>
    <source>
        <strain evidence="2 3">SM1705</strain>
    </source>
</reference>
<dbReference type="PANTHER" id="PTHR39199:SF1">
    <property type="entry name" value="BLR5128 PROTEIN"/>
    <property type="match status" value="1"/>
</dbReference>
<gene>
    <name evidence="2" type="ORF">DX908_10640</name>
</gene>
<dbReference type="Gene3D" id="3.30.2130.10">
    <property type="entry name" value="VC0802-like"/>
    <property type="match status" value="1"/>
</dbReference>
<protein>
    <submittedName>
        <fullName evidence="2">ACT domain-containing protein</fullName>
    </submittedName>
</protein>
<dbReference type="EMBL" id="QUQO01000001">
    <property type="protein sequence ID" value="RFB05680.1"/>
    <property type="molecule type" value="Genomic_DNA"/>
</dbReference>
<dbReference type="AlphaFoldDB" id="A0A371RJQ7"/>
<evidence type="ECO:0000259" key="1">
    <source>
        <dbReference type="Pfam" id="PF10000"/>
    </source>
</evidence>
<evidence type="ECO:0000313" key="3">
    <source>
        <dbReference type="Proteomes" id="UP000264589"/>
    </source>
</evidence>
<feature type="domain" description="DUF2241" evidence="1">
    <location>
        <begin position="2"/>
        <end position="70"/>
    </location>
</feature>
<dbReference type="InParanoid" id="A0A371RJQ7"/>
<comment type="caution">
    <text evidence="2">The sequence shown here is derived from an EMBL/GenBank/DDBJ whole genome shotgun (WGS) entry which is preliminary data.</text>
</comment>
<accession>A0A371RJQ7</accession>
<organism evidence="2 3">
    <name type="scientific">Parvularcula marina</name>
    <dbReference type="NCBI Taxonomy" id="2292771"/>
    <lineage>
        <taxon>Bacteria</taxon>
        <taxon>Pseudomonadati</taxon>
        <taxon>Pseudomonadota</taxon>
        <taxon>Alphaproteobacteria</taxon>
        <taxon>Parvularculales</taxon>
        <taxon>Parvularculaceae</taxon>
        <taxon>Parvularcula</taxon>
    </lineage>
</organism>
<dbReference type="InterPro" id="IPR045865">
    <property type="entry name" value="ACT-like_dom_sf"/>
</dbReference>